<name>A0A2S6H9Z8_9GAMM</name>
<comment type="caution">
    <text evidence="1">The sequence shown here is derived from an EMBL/GenBank/DDBJ whole genome shotgun (WGS) entry which is preliminary data.</text>
</comment>
<dbReference type="AlphaFoldDB" id="A0A2S6H9Z8"/>
<accession>A0A2S6H9Z8</accession>
<dbReference type="EMBL" id="PTIZ01000010">
    <property type="protein sequence ID" value="PPK74307.1"/>
    <property type="molecule type" value="Genomic_DNA"/>
</dbReference>
<evidence type="ECO:0000313" key="1">
    <source>
        <dbReference type="EMBL" id="PPK74307.1"/>
    </source>
</evidence>
<gene>
    <name evidence="1" type="ORF">B0F87_110102</name>
</gene>
<dbReference type="Proteomes" id="UP000240010">
    <property type="component" value="Unassembled WGS sequence"/>
</dbReference>
<protein>
    <submittedName>
        <fullName evidence="1">Uncharacterized protein</fullName>
    </submittedName>
</protein>
<organism evidence="1 2">
    <name type="scientific">Methylobacter tundripaludum</name>
    <dbReference type="NCBI Taxonomy" id="173365"/>
    <lineage>
        <taxon>Bacteria</taxon>
        <taxon>Pseudomonadati</taxon>
        <taxon>Pseudomonadota</taxon>
        <taxon>Gammaproteobacteria</taxon>
        <taxon>Methylococcales</taxon>
        <taxon>Methylococcaceae</taxon>
        <taxon>Methylobacter</taxon>
    </lineage>
</organism>
<evidence type="ECO:0000313" key="2">
    <source>
        <dbReference type="Proteomes" id="UP000240010"/>
    </source>
</evidence>
<dbReference type="RefSeq" id="WP_181050145.1">
    <property type="nucleotide sequence ID" value="NZ_PTIZ01000010.1"/>
</dbReference>
<sequence>MNALFADWREQSAETLKSLQADCHLKTVIAELAEDLLAHYTGKPLIEQYDVYQHLMDYWAATMQGDCYLIAVDGWWAGTCRIIEIKKNKEGKTVKETDKGWICDLVLKSLIVNRYFAARQAAIREQEAALESVGAKITELEEERGGEEGAFSELDKVNRANIPARLKEGCRERQAPAWR</sequence>
<reference evidence="1 2" key="1">
    <citation type="submission" date="2018-02" db="EMBL/GenBank/DDBJ databases">
        <title>Subsurface microbial communities from deep shales in Ohio and West Virginia, USA.</title>
        <authorList>
            <person name="Wrighton K."/>
        </authorList>
    </citation>
    <scope>NUCLEOTIDE SEQUENCE [LARGE SCALE GENOMIC DNA]</scope>
    <source>
        <strain evidence="1 2">OWC-DMM</strain>
    </source>
</reference>
<proteinExistence type="predicted"/>